<dbReference type="CDD" id="cd07302">
    <property type="entry name" value="CHD"/>
    <property type="match status" value="1"/>
</dbReference>
<dbReference type="PROSITE" id="PS50125">
    <property type="entry name" value="GUANYLATE_CYCLASE_2"/>
    <property type="match status" value="1"/>
</dbReference>
<evidence type="ECO:0000256" key="4">
    <source>
        <dbReference type="ARBA" id="ARBA00022989"/>
    </source>
</evidence>
<evidence type="ECO:0000256" key="8">
    <source>
        <dbReference type="SAM" id="Phobius"/>
    </source>
</evidence>
<dbReference type="PROSITE" id="PS00452">
    <property type="entry name" value="GUANYLATE_CYCLASE_1"/>
    <property type="match status" value="1"/>
</dbReference>
<evidence type="ECO:0000313" key="11">
    <source>
        <dbReference type="Proteomes" id="UP000003257"/>
    </source>
</evidence>
<evidence type="ECO:0000313" key="10">
    <source>
        <dbReference type="EMBL" id="EDQ04493.1"/>
    </source>
</evidence>
<evidence type="ECO:0000256" key="6">
    <source>
        <dbReference type="ARBA" id="ARBA00023239"/>
    </source>
</evidence>
<feature type="transmembrane region" description="Helical" evidence="8">
    <location>
        <begin position="20"/>
        <end position="39"/>
    </location>
</feature>
<evidence type="ECO:0000256" key="7">
    <source>
        <dbReference type="RuleBase" id="RU000405"/>
    </source>
</evidence>
<organism evidence="10 11">
    <name type="scientific">Sulfitobacter indolifex HEL-45</name>
    <dbReference type="NCBI Taxonomy" id="391624"/>
    <lineage>
        <taxon>Bacteria</taxon>
        <taxon>Pseudomonadati</taxon>
        <taxon>Pseudomonadota</taxon>
        <taxon>Alphaproteobacteria</taxon>
        <taxon>Rhodobacterales</taxon>
        <taxon>Roseobacteraceae</taxon>
        <taxon>Sulfitobacter</taxon>
    </lineage>
</organism>
<comment type="caution">
    <text evidence="10">The sequence shown here is derived from an EMBL/GenBank/DDBJ whole genome shotgun (WGS) entry which is preliminary data.</text>
</comment>
<evidence type="ECO:0000256" key="5">
    <source>
        <dbReference type="ARBA" id="ARBA00023136"/>
    </source>
</evidence>
<dbReference type="Gene3D" id="3.30.70.1230">
    <property type="entry name" value="Nucleotide cyclase"/>
    <property type="match status" value="1"/>
</dbReference>
<evidence type="ECO:0000259" key="9">
    <source>
        <dbReference type="PROSITE" id="PS50125"/>
    </source>
</evidence>
<dbReference type="InterPro" id="IPR050401">
    <property type="entry name" value="Cyclic_nucleotide_synthase"/>
</dbReference>
<feature type="transmembrane region" description="Helical" evidence="8">
    <location>
        <begin position="82"/>
        <end position="109"/>
    </location>
</feature>
<keyword evidence="2 8" id="KW-0812">Transmembrane</keyword>
<keyword evidence="11" id="KW-1185">Reference proteome</keyword>
<comment type="subcellular location">
    <subcellularLocation>
        <location evidence="1">Membrane</location>
    </subcellularLocation>
</comment>
<keyword evidence="3" id="KW-0547">Nucleotide-binding</keyword>
<name>A0ABP2D9T3_9RHOB</name>
<accession>A0ABP2D9T3</accession>
<dbReference type="InterPro" id="IPR018297">
    <property type="entry name" value="A/G_cyclase_CS"/>
</dbReference>
<dbReference type="InterPro" id="IPR029787">
    <property type="entry name" value="Nucleotide_cyclase"/>
</dbReference>
<feature type="domain" description="Guanylate cyclase" evidence="9">
    <location>
        <begin position="197"/>
        <end position="324"/>
    </location>
</feature>
<evidence type="ECO:0000256" key="1">
    <source>
        <dbReference type="ARBA" id="ARBA00004370"/>
    </source>
</evidence>
<gene>
    <name evidence="10" type="ORF">OIHEL45_16229</name>
</gene>
<dbReference type="SUPFAM" id="SSF55073">
    <property type="entry name" value="Nucleotide cyclase"/>
    <property type="match status" value="1"/>
</dbReference>
<dbReference type="PANTHER" id="PTHR11920">
    <property type="entry name" value="GUANYLYL CYCLASE"/>
    <property type="match status" value="1"/>
</dbReference>
<comment type="similarity">
    <text evidence="7">Belongs to the adenylyl cyclase class-4/guanylyl cyclase family.</text>
</comment>
<feature type="transmembrane region" description="Helical" evidence="8">
    <location>
        <begin position="121"/>
        <end position="145"/>
    </location>
</feature>
<keyword evidence="6 7" id="KW-0456">Lyase</keyword>
<dbReference type="EMBL" id="ABID01000004">
    <property type="protein sequence ID" value="EDQ04493.1"/>
    <property type="molecule type" value="Genomic_DNA"/>
</dbReference>
<dbReference type="SMART" id="SM00044">
    <property type="entry name" value="CYCc"/>
    <property type="match status" value="1"/>
</dbReference>
<dbReference type="Pfam" id="PF00211">
    <property type="entry name" value="Guanylate_cyc"/>
    <property type="match status" value="1"/>
</dbReference>
<dbReference type="InterPro" id="IPR001054">
    <property type="entry name" value="A/G_cyclase"/>
</dbReference>
<keyword evidence="4 8" id="KW-1133">Transmembrane helix</keyword>
<reference evidence="10 11" key="1">
    <citation type="submission" date="2007-11" db="EMBL/GenBank/DDBJ databases">
        <authorList>
            <person name="Wagner-Dobler I."/>
            <person name="Ferriera S."/>
            <person name="Johnson J."/>
            <person name="Kravitz S."/>
            <person name="Beeson K."/>
            <person name="Sutton G."/>
            <person name="Rogers Y.-H."/>
            <person name="Friedman R."/>
            <person name="Frazier M."/>
            <person name="Venter J.C."/>
        </authorList>
    </citation>
    <scope>NUCLEOTIDE SEQUENCE [LARGE SCALE GENOMIC DNA]</scope>
    <source>
        <strain evidence="10 11">HEL-45</strain>
    </source>
</reference>
<sequence length="384" mass="42733">MFLVFLIWDYSLVPHLAEYFIPLRFVYFFVTVIGFFIFLHIKPSFLVGHFLTVPVGMLSVAITEYLVSIYGLSTYSAVTGPVLIIFVGTTLFLLTPLQTLMLTFGVFGLRLGNLVYLDAEFITFFTSVYYIGLSGFTALFFSVLAQHLMSEVYRSKIAQVEQIRGTEALLLRILPEHVLEEFRKSGEHVAAGRTDASVFFADLVGFTNLTEKVSPGHLIELISELFGQIDRDAKRLGITRVKTIGDSYMAASGLTGEGIAEIIKMLKFATCVRDTVASFSASHGLELGVRIGVATGSAVTGVLSSEYLTFDVWGDTVNLASRLESSCPVGRIQISEATFWRIRSDFRLDALQSVELKSFGERQTYVFEDDFYVPESVLEKYGVN</sequence>
<protein>
    <submittedName>
        <fullName evidence="10">Adenylyl cyclase class-3/4/guanylyl cyclase</fullName>
    </submittedName>
</protein>
<keyword evidence="5 8" id="KW-0472">Membrane</keyword>
<evidence type="ECO:0000256" key="3">
    <source>
        <dbReference type="ARBA" id="ARBA00022741"/>
    </source>
</evidence>
<evidence type="ECO:0000256" key="2">
    <source>
        <dbReference type="ARBA" id="ARBA00022692"/>
    </source>
</evidence>
<dbReference type="Proteomes" id="UP000003257">
    <property type="component" value="Unassembled WGS sequence"/>
</dbReference>
<dbReference type="PANTHER" id="PTHR11920:SF335">
    <property type="entry name" value="GUANYLATE CYCLASE"/>
    <property type="match status" value="1"/>
</dbReference>
<proteinExistence type="inferred from homology"/>
<feature type="transmembrane region" description="Helical" evidence="8">
    <location>
        <begin position="46"/>
        <end position="70"/>
    </location>
</feature>